<protein>
    <recommendedName>
        <fullName evidence="5">Long-chain fatty acid--CoA ligase</fullName>
    </recommendedName>
</protein>
<organism evidence="3 4">
    <name type="scientific">Pradoshia eiseniae</name>
    <dbReference type="NCBI Taxonomy" id="2064768"/>
    <lineage>
        <taxon>Bacteria</taxon>
        <taxon>Bacillati</taxon>
        <taxon>Bacillota</taxon>
        <taxon>Bacilli</taxon>
        <taxon>Bacillales</taxon>
        <taxon>Bacillaceae</taxon>
        <taxon>Pradoshia</taxon>
    </lineage>
</organism>
<dbReference type="Gene3D" id="3.30.300.30">
    <property type="match status" value="1"/>
</dbReference>
<dbReference type="OrthoDB" id="2967997at2"/>
<evidence type="ECO:0000259" key="2">
    <source>
        <dbReference type="Pfam" id="PF13193"/>
    </source>
</evidence>
<sequence length="205" mass="23346">MSHTHFNPNDRSKLQCLGVPAFNGDARVVEPSTLRELGPNEPGEIIVNGPQVFTGYYNRPEETEQAFIEMDGKAFFRTGDIGRFDEEGYYFMVDRVKRIINASGYKVWPTEVESLLYKHPVEQACVVGVPDPKRGESVKAFIILSIEAKGKIKETEIIEWAKTQMASYKYPRSIEFRDAFPMTASGKILWRKLQDEARYIEGVKG</sequence>
<feature type="domain" description="AMP-dependent synthetase/ligase" evidence="1">
    <location>
        <begin position="6"/>
        <end position="57"/>
    </location>
</feature>
<dbReference type="InterPro" id="IPR000873">
    <property type="entry name" value="AMP-dep_synth/lig_dom"/>
</dbReference>
<dbReference type="EMBL" id="PKOZ01000007">
    <property type="protein sequence ID" value="PQD94835.1"/>
    <property type="molecule type" value="Genomic_DNA"/>
</dbReference>
<evidence type="ECO:0000313" key="4">
    <source>
        <dbReference type="Proteomes" id="UP000239663"/>
    </source>
</evidence>
<dbReference type="InterPro" id="IPR050237">
    <property type="entry name" value="ATP-dep_AMP-bd_enzyme"/>
</dbReference>
<name>A0A2S7MYK7_9BACI</name>
<accession>A0A2S7MYK7</accession>
<dbReference type="PANTHER" id="PTHR43767:SF1">
    <property type="entry name" value="NONRIBOSOMAL PEPTIDE SYNTHASE PES1 (EUROFUNG)-RELATED"/>
    <property type="match status" value="1"/>
</dbReference>
<gene>
    <name evidence="3" type="ORF">CYL18_12800</name>
</gene>
<proteinExistence type="predicted"/>
<dbReference type="InterPro" id="IPR025110">
    <property type="entry name" value="AMP-bd_C"/>
</dbReference>
<evidence type="ECO:0000259" key="1">
    <source>
        <dbReference type="Pfam" id="PF00501"/>
    </source>
</evidence>
<dbReference type="Gene3D" id="3.40.50.12780">
    <property type="entry name" value="N-terminal domain of ligase-like"/>
    <property type="match status" value="1"/>
</dbReference>
<dbReference type="InterPro" id="IPR042099">
    <property type="entry name" value="ANL_N_sf"/>
</dbReference>
<comment type="caution">
    <text evidence="3">The sequence shown here is derived from an EMBL/GenBank/DDBJ whole genome shotgun (WGS) entry which is preliminary data.</text>
</comment>
<dbReference type="Proteomes" id="UP000239663">
    <property type="component" value="Unassembled WGS sequence"/>
</dbReference>
<dbReference type="GO" id="GO:0016878">
    <property type="term" value="F:acid-thiol ligase activity"/>
    <property type="evidence" value="ECO:0007669"/>
    <property type="project" value="UniProtKB-ARBA"/>
</dbReference>
<dbReference type="Pfam" id="PF13193">
    <property type="entry name" value="AMP-binding_C"/>
    <property type="match status" value="1"/>
</dbReference>
<dbReference type="SUPFAM" id="SSF56801">
    <property type="entry name" value="Acetyl-CoA synthetase-like"/>
    <property type="match status" value="1"/>
</dbReference>
<dbReference type="PANTHER" id="PTHR43767">
    <property type="entry name" value="LONG-CHAIN-FATTY-ACID--COA LIGASE"/>
    <property type="match status" value="1"/>
</dbReference>
<dbReference type="Pfam" id="PF00501">
    <property type="entry name" value="AMP-binding"/>
    <property type="match status" value="1"/>
</dbReference>
<reference evidence="3 4" key="1">
    <citation type="submission" date="2017-12" db="EMBL/GenBank/DDBJ databases">
        <title>Taxonomic description and draft genome of Pradoshia cofamensis Gen. nov., sp. nov., a thermotolerant bacillale isolated from anterior gut of earthworm Eisenia fetida.</title>
        <authorList>
            <person name="Saha T."/>
            <person name="Chakraborty R."/>
        </authorList>
    </citation>
    <scope>NUCLEOTIDE SEQUENCE [LARGE SCALE GENOMIC DNA]</scope>
    <source>
        <strain evidence="3 4">EAG3</strain>
    </source>
</reference>
<dbReference type="InterPro" id="IPR045851">
    <property type="entry name" value="AMP-bd_C_sf"/>
</dbReference>
<feature type="domain" description="AMP-binding enzyme C-terminal" evidence="2">
    <location>
        <begin position="111"/>
        <end position="187"/>
    </location>
</feature>
<evidence type="ECO:0008006" key="5">
    <source>
        <dbReference type="Google" id="ProtNLM"/>
    </source>
</evidence>
<dbReference type="AlphaFoldDB" id="A0A2S7MYK7"/>
<keyword evidence="4" id="KW-1185">Reference proteome</keyword>
<evidence type="ECO:0000313" key="3">
    <source>
        <dbReference type="EMBL" id="PQD94835.1"/>
    </source>
</evidence>